<feature type="region of interest" description="Disordered" evidence="1">
    <location>
        <begin position="41"/>
        <end position="61"/>
    </location>
</feature>
<evidence type="ECO:0000313" key="3">
    <source>
        <dbReference type="Proteomes" id="UP000184499"/>
    </source>
</evidence>
<dbReference type="AlphaFoldDB" id="A0A1L9UTJ7"/>
<reference evidence="3" key="1">
    <citation type="journal article" date="2017" name="Genome Biol.">
        <title>Comparative genomics reveals high biological diversity and specific adaptations in the industrially and medically important fungal genus Aspergillus.</title>
        <authorList>
            <person name="de Vries R.P."/>
            <person name="Riley R."/>
            <person name="Wiebenga A."/>
            <person name="Aguilar-Osorio G."/>
            <person name="Amillis S."/>
            <person name="Uchima C.A."/>
            <person name="Anderluh G."/>
            <person name="Asadollahi M."/>
            <person name="Askin M."/>
            <person name="Barry K."/>
            <person name="Battaglia E."/>
            <person name="Bayram O."/>
            <person name="Benocci T."/>
            <person name="Braus-Stromeyer S.A."/>
            <person name="Caldana C."/>
            <person name="Canovas D."/>
            <person name="Cerqueira G.C."/>
            <person name="Chen F."/>
            <person name="Chen W."/>
            <person name="Choi C."/>
            <person name="Clum A."/>
            <person name="Dos Santos R.A."/>
            <person name="Damasio A.R."/>
            <person name="Diallinas G."/>
            <person name="Emri T."/>
            <person name="Fekete E."/>
            <person name="Flipphi M."/>
            <person name="Freyberg S."/>
            <person name="Gallo A."/>
            <person name="Gournas C."/>
            <person name="Habgood R."/>
            <person name="Hainaut M."/>
            <person name="Harispe M.L."/>
            <person name="Henrissat B."/>
            <person name="Hilden K.S."/>
            <person name="Hope R."/>
            <person name="Hossain A."/>
            <person name="Karabika E."/>
            <person name="Karaffa L."/>
            <person name="Karanyi Z."/>
            <person name="Krasevec N."/>
            <person name="Kuo A."/>
            <person name="Kusch H."/>
            <person name="LaButti K."/>
            <person name="Lagendijk E.L."/>
            <person name="Lapidus A."/>
            <person name="Levasseur A."/>
            <person name="Lindquist E."/>
            <person name="Lipzen A."/>
            <person name="Logrieco A.F."/>
            <person name="MacCabe A."/>
            <person name="Maekelae M.R."/>
            <person name="Malavazi I."/>
            <person name="Melin P."/>
            <person name="Meyer V."/>
            <person name="Mielnichuk N."/>
            <person name="Miskei M."/>
            <person name="Molnar A.P."/>
            <person name="Mule G."/>
            <person name="Ngan C.Y."/>
            <person name="Orejas M."/>
            <person name="Orosz E."/>
            <person name="Ouedraogo J.P."/>
            <person name="Overkamp K.M."/>
            <person name="Park H.-S."/>
            <person name="Perrone G."/>
            <person name="Piumi F."/>
            <person name="Punt P.J."/>
            <person name="Ram A.F."/>
            <person name="Ramon A."/>
            <person name="Rauscher S."/>
            <person name="Record E."/>
            <person name="Riano-Pachon D.M."/>
            <person name="Robert V."/>
            <person name="Roehrig J."/>
            <person name="Ruller R."/>
            <person name="Salamov A."/>
            <person name="Salih N.S."/>
            <person name="Samson R.A."/>
            <person name="Sandor E."/>
            <person name="Sanguinetti M."/>
            <person name="Schuetze T."/>
            <person name="Sepcic K."/>
            <person name="Shelest E."/>
            <person name="Sherlock G."/>
            <person name="Sophianopoulou V."/>
            <person name="Squina F.M."/>
            <person name="Sun H."/>
            <person name="Susca A."/>
            <person name="Todd R.B."/>
            <person name="Tsang A."/>
            <person name="Unkles S.E."/>
            <person name="van de Wiele N."/>
            <person name="van Rossen-Uffink D."/>
            <person name="Oliveira J.V."/>
            <person name="Vesth T.C."/>
            <person name="Visser J."/>
            <person name="Yu J.-H."/>
            <person name="Zhou M."/>
            <person name="Andersen M.R."/>
            <person name="Archer D.B."/>
            <person name="Baker S.E."/>
            <person name="Benoit I."/>
            <person name="Brakhage A.A."/>
            <person name="Braus G.H."/>
            <person name="Fischer R."/>
            <person name="Frisvad J.C."/>
            <person name="Goldman G.H."/>
            <person name="Houbraken J."/>
            <person name="Oakley B."/>
            <person name="Pocsi I."/>
            <person name="Scazzocchio C."/>
            <person name="Seiboth B."/>
            <person name="vanKuyk P.A."/>
            <person name="Wortman J."/>
            <person name="Dyer P.S."/>
            <person name="Grigoriev I.V."/>
        </authorList>
    </citation>
    <scope>NUCLEOTIDE SEQUENCE [LARGE SCALE GENOMIC DNA]</scope>
    <source>
        <strain evidence="3">CBS 101740 / IMI 381727 / IBT 21946</strain>
    </source>
</reference>
<evidence type="ECO:0000313" key="2">
    <source>
        <dbReference type="EMBL" id="OJJ74896.1"/>
    </source>
</evidence>
<accession>A0A1L9UTJ7</accession>
<dbReference type="VEuPathDB" id="FungiDB:ASPBRDRAFT_466005"/>
<dbReference type="GeneID" id="93578154"/>
<name>A0A1L9UTJ7_ASPBC</name>
<protein>
    <submittedName>
        <fullName evidence="2">Uncharacterized protein</fullName>
    </submittedName>
</protein>
<dbReference type="EMBL" id="KV878681">
    <property type="protein sequence ID" value="OJJ74896.1"/>
    <property type="molecule type" value="Genomic_DNA"/>
</dbReference>
<evidence type="ECO:0000256" key="1">
    <source>
        <dbReference type="SAM" id="MobiDB-lite"/>
    </source>
</evidence>
<gene>
    <name evidence="2" type="ORF">ASPBRDRAFT_466005</name>
</gene>
<organism evidence="2 3">
    <name type="scientific">Aspergillus brasiliensis (strain CBS 101740 / IMI 381727 / IBT 21946)</name>
    <dbReference type="NCBI Taxonomy" id="767769"/>
    <lineage>
        <taxon>Eukaryota</taxon>
        <taxon>Fungi</taxon>
        <taxon>Dikarya</taxon>
        <taxon>Ascomycota</taxon>
        <taxon>Pezizomycotina</taxon>
        <taxon>Eurotiomycetes</taxon>
        <taxon>Eurotiomycetidae</taxon>
        <taxon>Eurotiales</taxon>
        <taxon>Aspergillaceae</taxon>
        <taxon>Aspergillus</taxon>
        <taxon>Aspergillus subgen. Circumdati</taxon>
    </lineage>
</organism>
<keyword evidence="3" id="KW-1185">Reference proteome</keyword>
<feature type="compositionally biased region" description="Basic and acidic residues" evidence="1">
    <location>
        <begin position="52"/>
        <end position="61"/>
    </location>
</feature>
<sequence length="61" mass="7125">MSCTLTILIRRNLQMKCCSAHCNKPDTPYPKVQTIDQLTCHSFHPKHPSSKRNKEETERNK</sequence>
<dbReference type="Proteomes" id="UP000184499">
    <property type="component" value="Unassembled WGS sequence"/>
</dbReference>
<dbReference type="RefSeq" id="XP_067482144.1">
    <property type="nucleotide sequence ID" value="XM_067625666.1"/>
</dbReference>
<proteinExistence type="predicted"/>